<accession>A0A940MXK0</accession>
<organism evidence="1 2">
    <name type="scientific">Roseomonas indoligenes</name>
    <dbReference type="NCBI Taxonomy" id="2820811"/>
    <lineage>
        <taxon>Bacteria</taxon>
        <taxon>Pseudomonadati</taxon>
        <taxon>Pseudomonadota</taxon>
        <taxon>Alphaproteobacteria</taxon>
        <taxon>Acetobacterales</taxon>
        <taxon>Roseomonadaceae</taxon>
        <taxon>Roseomonas</taxon>
    </lineage>
</organism>
<evidence type="ECO:0000313" key="2">
    <source>
        <dbReference type="Proteomes" id="UP000677537"/>
    </source>
</evidence>
<dbReference type="PIRSF" id="PIRSF032025">
    <property type="entry name" value="UCP032025"/>
    <property type="match status" value="1"/>
</dbReference>
<dbReference type="EMBL" id="JAGIZA010000001">
    <property type="protein sequence ID" value="MBP0491585.1"/>
    <property type="molecule type" value="Genomic_DNA"/>
</dbReference>
<dbReference type="Pfam" id="PF07370">
    <property type="entry name" value="DUF1489"/>
    <property type="match status" value="1"/>
</dbReference>
<proteinExistence type="predicted"/>
<dbReference type="RefSeq" id="WP_209370130.1">
    <property type="nucleotide sequence ID" value="NZ_JAGIZA010000001.1"/>
</dbReference>
<sequence length="142" mass="15233">MLHLIKLAVGPKDVEAMERGQALRARGPEGLRHVTRMTPKRAPEILAGGGSLYWVVAGVLRVRQRILAIEPVKRADGAAATALILQPGLVPVQPRPMKPFQGWRYLEAAAAPVDLAEGAVGVEGIEDLPPKMRQALAELGLL</sequence>
<dbReference type="AlphaFoldDB" id="A0A940MXK0"/>
<dbReference type="Proteomes" id="UP000677537">
    <property type="component" value="Unassembled WGS sequence"/>
</dbReference>
<protein>
    <submittedName>
        <fullName evidence="1">DUF1489 domain-containing protein</fullName>
    </submittedName>
</protein>
<gene>
    <name evidence="1" type="ORF">J5Y10_02190</name>
</gene>
<name>A0A940MXK0_9PROT</name>
<keyword evidence="2" id="KW-1185">Reference proteome</keyword>
<dbReference type="InterPro" id="IPR008320">
    <property type="entry name" value="UCP032025"/>
</dbReference>
<evidence type="ECO:0000313" key="1">
    <source>
        <dbReference type="EMBL" id="MBP0491585.1"/>
    </source>
</evidence>
<reference evidence="1" key="1">
    <citation type="submission" date="2021-03" db="EMBL/GenBank/DDBJ databases">
        <authorList>
            <person name="So Y."/>
        </authorList>
    </citation>
    <scope>NUCLEOTIDE SEQUENCE</scope>
    <source>
        <strain evidence="1">SG15</strain>
    </source>
</reference>
<comment type="caution">
    <text evidence="1">The sequence shown here is derived from an EMBL/GenBank/DDBJ whole genome shotgun (WGS) entry which is preliminary data.</text>
</comment>